<feature type="domain" description="Response regulatory" evidence="9">
    <location>
        <begin position="4"/>
        <end position="118"/>
    </location>
</feature>
<dbReference type="AlphaFoldDB" id="A0A4U6CZV0"/>
<sequence>MNQKILIVEDQFIEANHLRLMLQRAGYGVCGIARSVDQAEELVESEKPNLVLLDIFLTGKRTGIELAEKLRDSNIPFIYLSANSNEEVLNAAKATHPNGFLVKPFREKDLLVALQIAEYHHENGLESRLRKESFFQKQLTEINSEKAGWEQKLLKVAQALQPLIPFDYMVAGYSGEGKFMSNNALFFLRIGFNEYQVTGMEGLQMVANLKMDELSSSQTKTVVGPEVTFFNGASFKKLCSVPSMRKVIADTFHMNAVLIFPLPEISDEGKIFFFSFYSRRNDTYAEEHVALCNRIQSVLTKSVQNMLKVETVPPSEIDIAFPPEISSQSQSVTIFDGIVGQSHLLLNVFDLINQVAPGDTSVLITGESGTGKERIADSIHALSSRKGKPFVKVNCAALPVNLIESELFGHEKGAFTGATERRVGRFEQADTGTIFLDEIGDMPLEMQVKLLRVLQEKEIERIGGKSTIKVNIRIIAATNRNLEKEVAEGRFRLDLYYRLNVFPLQLPSLSERKEDIPSLVDHFIRYYSRKTGRKISGVSDRVMKNLLAYDWPGNIRELENLIERSVLLAKGLVIEDATLPLMRTKKTTSQEEDGRMKTIFENERDHIIAVLKKCNGRIRGAFGAAEILDIPPTTLGSKMKKLGIKREFVS</sequence>
<evidence type="ECO:0000256" key="4">
    <source>
        <dbReference type="ARBA" id="ARBA00023125"/>
    </source>
</evidence>
<dbReference type="InterPro" id="IPR002197">
    <property type="entry name" value="HTH_Fis"/>
</dbReference>
<keyword evidence="7" id="KW-0597">Phosphoprotein</keyword>
<dbReference type="Pfam" id="PF02954">
    <property type="entry name" value="HTH_8"/>
    <property type="match status" value="1"/>
</dbReference>
<name>A0A4U6CZV0_9BACT</name>
<keyword evidence="1" id="KW-0547">Nucleotide-binding</keyword>
<dbReference type="PROSITE" id="PS00688">
    <property type="entry name" value="SIGMA54_INTERACT_3"/>
    <property type="match status" value="1"/>
</dbReference>
<dbReference type="FunFam" id="3.40.50.300:FF:000006">
    <property type="entry name" value="DNA-binding transcriptional regulator NtrC"/>
    <property type="match status" value="1"/>
</dbReference>
<dbReference type="GO" id="GO:0043565">
    <property type="term" value="F:sequence-specific DNA binding"/>
    <property type="evidence" value="ECO:0007669"/>
    <property type="project" value="InterPro"/>
</dbReference>
<dbReference type="InterPro" id="IPR027417">
    <property type="entry name" value="P-loop_NTPase"/>
</dbReference>
<dbReference type="RefSeq" id="WP_137341598.1">
    <property type="nucleotide sequence ID" value="NZ_BSQH01000002.1"/>
</dbReference>
<dbReference type="PROSITE" id="PS00675">
    <property type="entry name" value="SIGMA54_INTERACT_1"/>
    <property type="match status" value="1"/>
</dbReference>
<comment type="caution">
    <text evidence="10">The sequence shown here is derived from an EMBL/GenBank/DDBJ whole genome shotgun (WGS) entry which is preliminary data.</text>
</comment>
<dbReference type="SUPFAM" id="SSF52540">
    <property type="entry name" value="P-loop containing nucleoside triphosphate hydrolases"/>
    <property type="match status" value="1"/>
</dbReference>
<dbReference type="GO" id="GO:0000160">
    <property type="term" value="P:phosphorelay signal transduction system"/>
    <property type="evidence" value="ECO:0007669"/>
    <property type="project" value="InterPro"/>
</dbReference>
<dbReference type="OrthoDB" id="9782110at2"/>
<dbReference type="InterPro" id="IPR025943">
    <property type="entry name" value="Sigma_54_int_dom_ATP-bd_2"/>
</dbReference>
<evidence type="ECO:0000313" key="11">
    <source>
        <dbReference type="Proteomes" id="UP000304900"/>
    </source>
</evidence>
<dbReference type="CDD" id="cd17534">
    <property type="entry name" value="REC_DC-like"/>
    <property type="match status" value="1"/>
</dbReference>
<dbReference type="Gene3D" id="1.10.10.60">
    <property type="entry name" value="Homeodomain-like"/>
    <property type="match status" value="1"/>
</dbReference>
<evidence type="ECO:0000256" key="1">
    <source>
        <dbReference type="ARBA" id="ARBA00022741"/>
    </source>
</evidence>
<dbReference type="Gene3D" id="3.40.50.2300">
    <property type="match status" value="1"/>
</dbReference>
<dbReference type="CDD" id="cd00009">
    <property type="entry name" value="AAA"/>
    <property type="match status" value="1"/>
</dbReference>
<dbReference type="SUPFAM" id="SSF46689">
    <property type="entry name" value="Homeodomain-like"/>
    <property type="match status" value="1"/>
</dbReference>
<keyword evidence="2" id="KW-0067">ATP-binding</keyword>
<dbReference type="InterPro" id="IPR001789">
    <property type="entry name" value="Sig_transdc_resp-reg_receiver"/>
</dbReference>
<dbReference type="GO" id="GO:0005524">
    <property type="term" value="F:ATP binding"/>
    <property type="evidence" value="ECO:0007669"/>
    <property type="project" value="UniProtKB-KW"/>
</dbReference>
<evidence type="ECO:0000256" key="6">
    <source>
        <dbReference type="ARBA" id="ARBA00023163"/>
    </source>
</evidence>
<organism evidence="10 11">
    <name type="scientific">Dyadobacter frigoris</name>
    <dbReference type="NCBI Taxonomy" id="2576211"/>
    <lineage>
        <taxon>Bacteria</taxon>
        <taxon>Pseudomonadati</taxon>
        <taxon>Bacteroidota</taxon>
        <taxon>Cytophagia</taxon>
        <taxon>Cytophagales</taxon>
        <taxon>Spirosomataceae</taxon>
        <taxon>Dyadobacter</taxon>
    </lineage>
</organism>
<evidence type="ECO:0000256" key="2">
    <source>
        <dbReference type="ARBA" id="ARBA00022840"/>
    </source>
</evidence>
<dbReference type="SMART" id="SM00382">
    <property type="entry name" value="AAA"/>
    <property type="match status" value="1"/>
</dbReference>
<dbReference type="Pfam" id="PF25601">
    <property type="entry name" value="AAA_lid_14"/>
    <property type="match status" value="1"/>
</dbReference>
<evidence type="ECO:0000256" key="7">
    <source>
        <dbReference type="PROSITE-ProRule" id="PRU00169"/>
    </source>
</evidence>
<dbReference type="Pfam" id="PF00072">
    <property type="entry name" value="Response_reg"/>
    <property type="match status" value="1"/>
</dbReference>
<dbReference type="InterPro" id="IPR011006">
    <property type="entry name" value="CheY-like_superfamily"/>
</dbReference>
<keyword evidence="3" id="KW-0805">Transcription regulation</keyword>
<dbReference type="PANTHER" id="PTHR32071:SF117">
    <property type="entry name" value="PTS-DEPENDENT DIHYDROXYACETONE KINASE OPERON REGULATORY PROTEIN-RELATED"/>
    <property type="match status" value="1"/>
</dbReference>
<reference evidence="10 11" key="1">
    <citation type="submission" date="2019-05" db="EMBL/GenBank/DDBJ databases">
        <title>Dyadobacter AR-3-8 sp. nov., isolated from arctic soil.</title>
        <authorList>
            <person name="Chaudhary D.K."/>
        </authorList>
    </citation>
    <scope>NUCLEOTIDE SEQUENCE [LARGE SCALE GENOMIC DNA]</scope>
    <source>
        <strain evidence="10 11">AR-3-8</strain>
    </source>
</reference>
<dbReference type="SUPFAM" id="SSF52172">
    <property type="entry name" value="CheY-like"/>
    <property type="match status" value="1"/>
</dbReference>
<dbReference type="InterPro" id="IPR003593">
    <property type="entry name" value="AAA+_ATPase"/>
</dbReference>
<dbReference type="InterPro" id="IPR002078">
    <property type="entry name" value="Sigma_54_int"/>
</dbReference>
<dbReference type="PROSITE" id="PS50045">
    <property type="entry name" value="SIGMA54_INTERACT_4"/>
    <property type="match status" value="1"/>
</dbReference>
<dbReference type="Pfam" id="PF00158">
    <property type="entry name" value="Sigma54_activat"/>
    <property type="match status" value="1"/>
</dbReference>
<keyword evidence="4" id="KW-0238">DNA-binding</keyword>
<dbReference type="PROSITE" id="PS50110">
    <property type="entry name" value="RESPONSE_REGULATORY"/>
    <property type="match status" value="1"/>
</dbReference>
<dbReference type="InterPro" id="IPR058031">
    <property type="entry name" value="AAA_lid_NorR"/>
</dbReference>
<dbReference type="SMART" id="SM00448">
    <property type="entry name" value="REC"/>
    <property type="match status" value="1"/>
</dbReference>
<keyword evidence="5" id="KW-0010">Activator</keyword>
<dbReference type="Gene3D" id="3.40.50.300">
    <property type="entry name" value="P-loop containing nucleotide triphosphate hydrolases"/>
    <property type="match status" value="1"/>
</dbReference>
<dbReference type="InterPro" id="IPR025662">
    <property type="entry name" value="Sigma_54_int_dom_ATP-bd_1"/>
</dbReference>
<dbReference type="EMBL" id="SZVO01000009">
    <property type="protein sequence ID" value="TKT90430.1"/>
    <property type="molecule type" value="Genomic_DNA"/>
</dbReference>
<feature type="modified residue" description="4-aspartylphosphate" evidence="7">
    <location>
        <position position="54"/>
    </location>
</feature>
<dbReference type="FunFam" id="1.10.8.60:FF:000014">
    <property type="entry name" value="DNA-binding transcriptional regulator NtrC"/>
    <property type="match status" value="1"/>
</dbReference>
<evidence type="ECO:0000259" key="9">
    <source>
        <dbReference type="PROSITE" id="PS50110"/>
    </source>
</evidence>
<dbReference type="Proteomes" id="UP000304900">
    <property type="component" value="Unassembled WGS sequence"/>
</dbReference>
<proteinExistence type="predicted"/>
<keyword evidence="6" id="KW-0804">Transcription</keyword>
<dbReference type="GO" id="GO:0006355">
    <property type="term" value="P:regulation of DNA-templated transcription"/>
    <property type="evidence" value="ECO:0007669"/>
    <property type="project" value="InterPro"/>
</dbReference>
<keyword evidence="11" id="KW-1185">Reference proteome</keyword>
<evidence type="ECO:0000256" key="3">
    <source>
        <dbReference type="ARBA" id="ARBA00023015"/>
    </source>
</evidence>
<feature type="domain" description="Sigma-54 factor interaction" evidence="8">
    <location>
        <begin position="338"/>
        <end position="567"/>
    </location>
</feature>
<dbReference type="InterPro" id="IPR009057">
    <property type="entry name" value="Homeodomain-like_sf"/>
</dbReference>
<evidence type="ECO:0000313" key="10">
    <source>
        <dbReference type="EMBL" id="TKT90430.1"/>
    </source>
</evidence>
<dbReference type="Gene3D" id="1.10.8.60">
    <property type="match status" value="1"/>
</dbReference>
<dbReference type="InterPro" id="IPR025944">
    <property type="entry name" value="Sigma_54_int_dom_CS"/>
</dbReference>
<protein>
    <submittedName>
        <fullName evidence="10">Response regulator</fullName>
    </submittedName>
</protein>
<evidence type="ECO:0000256" key="5">
    <source>
        <dbReference type="ARBA" id="ARBA00023159"/>
    </source>
</evidence>
<dbReference type="PROSITE" id="PS00676">
    <property type="entry name" value="SIGMA54_INTERACT_2"/>
    <property type="match status" value="1"/>
</dbReference>
<dbReference type="PANTHER" id="PTHR32071">
    <property type="entry name" value="TRANSCRIPTIONAL REGULATORY PROTEIN"/>
    <property type="match status" value="1"/>
</dbReference>
<evidence type="ECO:0000259" key="8">
    <source>
        <dbReference type="PROSITE" id="PS50045"/>
    </source>
</evidence>
<gene>
    <name evidence="10" type="ORF">FDK13_18990</name>
</gene>
<accession>A0A4U6CZV0</accession>